<dbReference type="Pfam" id="PF24968">
    <property type="entry name" value="DUF7770"/>
    <property type="match status" value="1"/>
</dbReference>
<name>A0ABR1U0X6_9PEZI</name>
<comment type="caution">
    <text evidence="2">The sequence shown here is derived from an EMBL/GenBank/DDBJ whole genome shotgun (WGS) entry which is preliminary data.</text>
</comment>
<dbReference type="EMBL" id="JAQQWK010000002">
    <property type="protein sequence ID" value="KAK8052555.1"/>
    <property type="molecule type" value="Genomic_DNA"/>
</dbReference>
<proteinExistence type="predicted"/>
<feature type="domain" description="DUF7770" evidence="1">
    <location>
        <begin position="26"/>
        <end position="176"/>
    </location>
</feature>
<evidence type="ECO:0000313" key="2">
    <source>
        <dbReference type="EMBL" id="KAK8052555.1"/>
    </source>
</evidence>
<dbReference type="Proteomes" id="UP001444661">
    <property type="component" value="Unassembled WGS sequence"/>
</dbReference>
<keyword evidence="3" id="KW-1185">Reference proteome</keyword>
<evidence type="ECO:0000313" key="3">
    <source>
        <dbReference type="Proteomes" id="UP001444661"/>
    </source>
</evidence>
<sequence>MSSAILDNNWDLDVSNEALHVAVQKVHICALRNEFNEGEDDQPPTNHWVICLQTSPKSSIMLDIAPGYGEDGLRGKILVTLLDRSFTDETLRHFTYTPERPIEVKDILSIIQAKSRQAYTFSPEWEGCRYWISVVIDDLESEGILTDASKDALGKLSMYWICPDGQEPREMRKGNFSSSVNMIE</sequence>
<protein>
    <recommendedName>
        <fullName evidence="1">DUF7770 domain-containing protein</fullName>
    </recommendedName>
</protein>
<gene>
    <name evidence="2" type="ORF">PG993_003940</name>
</gene>
<evidence type="ECO:0000259" key="1">
    <source>
        <dbReference type="Pfam" id="PF24968"/>
    </source>
</evidence>
<accession>A0ABR1U0X6</accession>
<dbReference type="InterPro" id="IPR056672">
    <property type="entry name" value="DUF7770"/>
</dbReference>
<organism evidence="2 3">
    <name type="scientific">Apiospora rasikravindrae</name>
    <dbReference type="NCBI Taxonomy" id="990691"/>
    <lineage>
        <taxon>Eukaryota</taxon>
        <taxon>Fungi</taxon>
        <taxon>Dikarya</taxon>
        <taxon>Ascomycota</taxon>
        <taxon>Pezizomycotina</taxon>
        <taxon>Sordariomycetes</taxon>
        <taxon>Xylariomycetidae</taxon>
        <taxon>Amphisphaeriales</taxon>
        <taxon>Apiosporaceae</taxon>
        <taxon>Apiospora</taxon>
    </lineage>
</organism>
<reference evidence="2 3" key="1">
    <citation type="submission" date="2023-01" db="EMBL/GenBank/DDBJ databases">
        <title>Analysis of 21 Apiospora genomes using comparative genomics revels a genus with tremendous synthesis potential of carbohydrate active enzymes and secondary metabolites.</title>
        <authorList>
            <person name="Sorensen T."/>
        </authorList>
    </citation>
    <scope>NUCLEOTIDE SEQUENCE [LARGE SCALE GENOMIC DNA]</scope>
    <source>
        <strain evidence="2 3">CBS 33761</strain>
    </source>
</reference>